<accession>X0YSQ8</accession>
<gene>
    <name evidence="2" type="ORF">S01H4_14102</name>
</gene>
<sequence length="110" mass="12115">MKKILIWLLSIVFIASMAFAGISCKAEAVEEAAEEAVEEAAEEEVEEAAEEEVEEAAAMYSQAPMLNDMDLPPVEERLPKNPLVIEPYDEIGTYGGTYVRATAAFSEQQR</sequence>
<protein>
    <submittedName>
        <fullName evidence="2">Uncharacterized protein</fullName>
    </submittedName>
</protein>
<dbReference type="EMBL" id="BART01006193">
    <property type="protein sequence ID" value="GAG59245.1"/>
    <property type="molecule type" value="Genomic_DNA"/>
</dbReference>
<reference evidence="2" key="1">
    <citation type="journal article" date="2014" name="Front. Microbiol.">
        <title>High frequency of phylogenetically diverse reductive dehalogenase-homologous genes in deep subseafloor sedimentary metagenomes.</title>
        <authorList>
            <person name="Kawai M."/>
            <person name="Futagami T."/>
            <person name="Toyoda A."/>
            <person name="Takaki Y."/>
            <person name="Nishi S."/>
            <person name="Hori S."/>
            <person name="Arai W."/>
            <person name="Tsubouchi T."/>
            <person name="Morono Y."/>
            <person name="Uchiyama I."/>
            <person name="Ito T."/>
            <person name="Fujiyama A."/>
            <person name="Inagaki F."/>
            <person name="Takami H."/>
        </authorList>
    </citation>
    <scope>NUCLEOTIDE SEQUENCE</scope>
    <source>
        <strain evidence="2">Expedition CK06-06</strain>
    </source>
</reference>
<comment type="caution">
    <text evidence="2">The sequence shown here is derived from an EMBL/GenBank/DDBJ whole genome shotgun (WGS) entry which is preliminary data.</text>
</comment>
<proteinExistence type="predicted"/>
<dbReference type="AlphaFoldDB" id="X0YSQ8"/>
<dbReference type="PROSITE" id="PS51257">
    <property type="entry name" value="PROKAR_LIPOPROTEIN"/>
    <property type="match status" value="1"/>
</dbReference>
<evidence type="ECO:0000256" key="1">
    <source>
        <dbReference type="SAM" id="Coils"/>
    </source>
</evidence>
<name>X0YSQ8_9ZZZZ</name>
<keyword evidence="1" id="KW-0175">Coiled coil</keyword>
<organism evidence="2">
    <name type="scientific">marine sediment metagenome</name>
    <dbReference type="NCBI Taxonomy" id="412755"/>
    <lineage>
        <taxon>unclassified sequences</taxon>
        <taxon>metagenomes</taxon>
        <taxon>ecological metagenomes</taxon>
    </lineage>
</organism>
<evidence type="ECO:0000313" key="2">
    <source>
        <dbReference type="EMBL" id="GAG59245.1"/>
    </source>
</evidence>
<feature type="coiled-coil region" evidence="1">
    <location>
        <begin position="26"/>
        <end position="58"/>
    </location>
</feature>